<keyword evidence="2" id="KW-0677">Repeat</keyword>
<evidence type="ECO:0000259" key="12">
    <source>
        <dbReference type="PROSITE" id="PS50853"/>
    </source>
</evidence>
<evidence type="ECO:0000256" key="6">
    <source>
        <dbReference type="ARBA" id="ARBA00023319"/>
    </source>
</evidence>
<dbReference type="InterPro" id="IPR008271">
    <property type="entry name" value="Ser/Thr_kinase_AS"/>
</dbReference>
<protein>
    <recommendedName>
        <fullName evidence="15">Myosin, light chain kinase 5</fullName>
    </recommendedName>
</protein>
<keyword evidence="5" id="KW-1015">Disulfide bond</keyword>
<accession>G3NBQ9</accession>
<evidence type="ECO:0000256" key="1">
    <source>
        <dbReference type="ARBA" id="ARBA00006692"/>
    </source>
</evidence>
<dbReference type="Gene3D" id="2.60.40.10">
    <property type="entry name" value="Immunoglobulins"/>
    <property type="match status" value="4"/>
</dbReference>
<keyword evidence="4 7" id="KW-0067">ATP-binding</keyword>
<dbReference type="InterPro" id="IPR007110">
    <property type="entry name" value="Ig-like_dom"/>
</dbReference>
<dbReference type="Gene3D" id="3.30.200.20">
    <property type="entry name" value="Phosphorylase Kinase, domain 1"/>
    <property type="match status" value="1"/>
</dbReference>
<keyword evidence="6" id="KW-0393">Immunoglobulin domain</keyword>
<dbReference type="Ensembl" id="ENSGACT00000002766.2">
    <property type="protein sequence ID" value="ENSGACP00000002756.2"/>
    <property type="gene ID" value="ENSGACG00000002123.2"/>
</dbReference>
<feature type="region of interest" description="Disordered" evidence="8">
    <location>
        <begin position="816"/>
        <end position="844"/>
    </location>
</feature>
<dbReference type="PANTHER" id="PTHR47633">
    <property type="entry name" value="IMMUNOGLOBULIN"/>
    <property type="match status" value="1"/>
</dbReference>
<feature type="region of interest" description="Disordered" evidence="8">
    <location>
        <begin position="258"/>
        <end position="300"/>
    </location>
</feature>
<dbReference type="SUPFAM" id="SSF49265">
    <property type="entry name" value="Fibronectin type III"/>
    <property type="match status" value="1"/>
</dbReference>
<dbReference type="Bgee" id="ENSGACG00000002123">
    <property type="expression patterns" value="Expressed in liver and 7 other cell types or tissues"/>
</dbReference>
<feature type="domain" description="Protein kinase" evidence="10">
    <location>
        <begin position="520"/>
        <end position="775"/>
    </location>
</feature>
<reference evidence="13" key="3">
    <citation type="submission" date="2025-09" db="UniProtKB">
        <authorList>
            <consortium name="Ensembl"/>
        </authorList>
    </citation>
    <scope>IDENTIFICATION</scope>
</reference>
<dbReference type="PROSITE" id="PS00108">
    <property type="entry name" value="PROTEIN_KINASE_ST"/>
    <property type="match status" value="1"/>
</dbReference>
<evidence type="ECO:0000256" key="2">
    <source>
        <dbReference type="ARBA" id="ARBA00022737"/>
    </source>
</evidence>
<feature type="domain" description="Ig-like" evidence="11">
    <location>
        <begin position="147"/>
        <end position="232"/>
    </location>
</feature>
<dbReference type="FunFam" id="2.60.40.10:FF:000032">
    <property type="entry name" value="palladin isoform X1"/>
    <property type="match status" value="1"/>
</dbReference>
<dbReference type="Pfam" id="PF07679">
    <property type="entry name" value="I-set"/>
    <property type="match status" value="3"/>
</dbReference>
<dbReference type="SUPFAM" id="SSF56112">
    <property type="entry name" value="Protein kinase-like (PK-like)"/>
    <property type="match status" value="1"/>
</dbReference>
<dbReference type="AlphaFoldDB" id="G3NBQ9"/>
<evidence type="ECO:0000259" key="11">
    <source>
        <dbReference type="PROSITE" id="PS50835"/>
    </source>
</evidence>
<feature type="signal peptide" evidence="9">
    <location>
        <begin position="1"/>
        <end position="40"/>
    </location>
</feature>
<feature type="domain" description="Ig-like" evidence="11">
    <location>
        <begin position="854"/>
        <end position="943"/>
    </location>
</feature>
<dbReference type="FunFam" id="2.60.40.10:FF:000107">
    <property type="entry name" value="Myosin, light chain kinase a"/>
    <property type="match status" value="1"/>
</dbReference>
<dbReference type="STRING" id="69293.ENSGACP00000002756"/>
<dbReference type="Proteomes" id="UP000007635">
    <property type="component" value="Chromosome V"/>
</dbReference>
<keyword evidence="3 7" id="KW-0547">Nucleotide-binding</keyword>
<dbReference type="FunFam" id="1.10.510.10:FF:000594">
    <property type="entry name" value="Myosin light chain kinase isoform-III"/>
    <property type="match status" value="1"/>
</dbReference>
<keyword evidence="9" id="KW-0732">Signal</keyword>
<feature type="chain" id="PRO_5043377152" description="Myosin, light chain kinase 5" evidence="9">
    <location>
        <begin position="41"/>
        <end position="946"/>
    </location>
</feature>
<feature type="domain" description="Ig-like" evidence="11">
    <location>
        <begin position="295"/>
        <end position="387"/>
    </location>
</feature>
<feature type="compositionally biased region" description="Basic and acidic residues" evidence="8">
    <location>
        <begin position="267"/>
        <end position="281"/>
    </location>
</feature>
<organism evidence="13 14">
    <name type="scientific">Gasterosteus aculeatus aculeatus</name>
    <name type="common">three-spined stickleback</name>
    <dbReference type="NCBI Taxonomy" id="481459"/>
    <lineage>
        <taxon>Eukaryota</taxon>
        <taxon>Metazoa</taxon>
        <taxon>Chordata</taxon>
        <taxon>Craniata</taxon>
        <taxon>Vertebrata</taxon>
        <taxon>Euteleostomi</taxon>
        <taxon>Actinopterygii</taxon>
        <taxon>Neopterygii</taxon>
        <taxon>Teleostei</taxon>
        <taxon>Neoteleostei</taxon>
        <taxon>Acanthomorphata</taxon>
        <taxon>Eupercaria</taxon>
        <taxon>Perciformes</taxon>
        <taxon>Cottioidei</taxon>
        <taxon>Gasterosteales</taxon>
        <taxon>Gasterosteidae</taxon>
        <taxon>Gasterosteus</taxon>
    </lineage>
</organism>
<name>G3NBQ9_GASAC</name>
<dbReference type="PROSITE" id="PS50011">
    <property type="entry name" value="PROTEIN_KINASE_DOM"/>
    <property type="match status" value="1"/>
</dbReference>
<dbReference type="CDD" id="cd00063">
    <property type="entry name" value="FN3"/>
    <property type="match status" value="1"/>
</dbReference>
<evidence type="ECO:0000256" key="9">
    <source>
        <dbReference type="SAM" id="SignalP"/>
    </source>
</evidence>
<feature type="binding site" evidence="7">
    <location>
        <position position="549"/>
    </location>
    <ligand>
        <name>ATP</name>
        <dbReference type="ChEBI" id="CHEBI:30616"/>
    </ligand>
</feature>
<dbReference type="eggNOG" id="KOG0613">
    <property type="taxonomic scope" value="Eukaryota"/>
</dbReference>
<dbReference type="GO" id="GO:0004672">
    <property type="term" value="F:protein kinase activity"/>
    <property type="evidence" value="ECO:0007669"/>
    <property type="project" value="InterPro"/>
</dbReference>
<feature type="domain" description="Fibronectin type-III" evidence="12">
    <location>
        <begin position="395"/>
        <end position="494"/>
    </location>
</feature>
<dbReference type="GO" id="GO:0055013">
    <property type="term" value="P:cardiac muscle cell development"/>
    <property type="evidence" value="ECO:0007669"/>
    <property type="project" value="UniProtKB-ARBA"/>
</dbReference>
<dbReference type="InterPro" id="IPR011009">
    <property type="entry name" value="Kinase-like_dom_sf"/>
</dbReference>
<proteinExistence type="inferred from homology"/>
<evidence type="ECO:0000313" key="14">
    <source>
        <dbReference type="Proteomes" id="UP000007635"/>
    </source>
</evidence>
<dbReference type="InterPro" id="IPR013098">
    <property type="entry name" value="Ig_I-set"/>
</dbReference>
<reference evidence="13 14" key="1">
    <citation type="journal article" date="2021" name="G3 (Bethesda)">
        <title>Improved contiguity of the threespine stickleback genome using long-read sequencing.</title>
        <authorList>
            <person name="Nath S."/>
            <person name="Shaw D.E."/>
            <person name="White M.A."/>
        </authorList>
    </citation>
    <scope>NUCLEOTIDE SEQUENCE [LARGE SCALE GENOMIC DNA]</scope>
    <source>
        <strain evidence="13 14">Lake Benthic</strain>
    </source>
</reference>
<dbReference type="InterPro" id="IPR013783">
    <property type="entry name" value="Ig-like_fold"/>
</dbReference>
<dbReference type="GeneTree" id="ENSGT00940000163949"/>
<feature type="compositionally biased region" description="Low complexity" evidence="8">
    <location>
        <begin position="825"/>
        <end position="834"/>
    </location>
</feature>
<feature type="region of interest" description="Disordered" evidence="8">
    <location>
        <begin position="102"/>
        <end position="135"/>
    </location>
</feature>
<dbReference type="InterPro" id="IPR000719">
    <property type="entry name" value="Prot_kinase_dom"/>
</dbReference>
<dbReference type="PROSITE" id="PS50853">
    <property type="entry name" value="FN3"/>
    <property type="match status" value="1"/>
</dbReference>
<dbReference type="SMART" id="SM00409">
    <property type="entry name" value="IG"/>
    <property type="match status" value="3"/>
</dbReference>
<dbReference type="PROSITE" id="PS00107">
    <property type="entry name" value="PROTEIN_KINASE_ATP"/>
    <property type="match status" value="1"/>
</dbReference>
<dbReference type="GO" id="GO:0003007">
    <property type="term" value="P:heart morphogenesis"/>
    <property type="evidence" value="ECO:0007669"/>
    <property type="project" value="UniProtKB-ARBA"/>
</dbReference>
<dbReference type="PANTHER" id="PTHR47633:SF9">
    <property type="entry name" value="NON-SPECIFIC SERINE_THREONINE PROTEIN KINASE"/>
    <property type="match status" value="1"/>
</dbReference>
<dbReference type="InterPro" id="IPR036116">
    <property type="entry name" value="FN3_sf"/>
</dbReference>
<evidence type="ECO:0000256" key="3">
    <source>
        <dbReference type="ARBA" id="ARBA00022741"/>
    </source>
</evidence>
<reference evidence="13" key="2">
    <citation type="submission" date="2025-08" db="UniProtKB">
        <authorList>
            <consortium name="Ensembl"/>
        </authorList>
    </citation>
    <scope>IDENTIFICATION</scope>
</reference>
<evidence type="ECO:0000256" key="5">
    <source>
        <dbReference type="ARBA" id="ARBA00023157"/>
    </source>
</evidence>
<dbReference type="InParanoid" id="G3NBQ9"/>
<comment type="similarity">
    <text evidence="1">Belongs to the protein kinase superfamily. CAMK Ser/Thr protein kinase family.</text>
</comment>
<dbReference type="SUPFAM" id="SSF48726">
    <property type="entry name" value="Immunoglobulin"/>
    <property type="match status" value="3"/>
</dbReference>
<evidence type="ECO:0000256" key="7">
    <source>
        <dbReference type="PROSITE-ProRule" id="PRU10141"/>
    </source>
</evidence>
<dbReference type="PROSITE" id="PS50835">
    <property type="entry name" value="IG_LIKE"/>
    <property type="match status" value="3"/>
</dbReference>
<dbReference type="SMART" id="SM00408">
    <property type="entry name" value="IGc2"/>
    <property type="match status" value="3"/>
</dbReference>
<keyword evidence="14" id="KW-1185">Reference proteome</keyword>
<feature type="compositionally biased region" description="Basic and acidic residues" evidence="8">
    <location>
        <begin position="105"/>
        <end position="116"/>
    </location>
</feature>
<evidence type="ECO:0000259" key="10">
    <source>
        <dbReference type="PROSITE" id="PS50011"/>
    </source>
</evidence>
<evidence type="ECO:0000256" key="4">
    <source>
        <dbReference type="ARBA" id="ARBA00022840"/>
    </source>
</evidence>
<dbReference type="Pfam" id="PF00069">
    <property type="entry name" value="Pkinase"/>
    <property type="match status" value="1"/>
</dbReference>
<dbReference type="InterPro" id="IPR036179">
    <property type="entry name" value="Ig-like_dom_sf"/>
</dbReference>
<dbReference type="InterPro" id="IPR003961">
    <property type="entry name" value="FN3_dom"/>
</dbReference>
<dbReference type="InterPro" id="IPR017441">
    <property type="entry name" value="Protein_kinase_ATP_BS"/>
</dbReference>
<dbReference type="GO" id="GO:0005524">
    <property type="term" value="F:ATP binding"/>
    <property type="evidence" value="ECO:0007669"/>
    <property type="project" value="UniProtKB-UniRule"/>
</dbReference>
<dbReference type="InterPro" id="IPR003598">
    <property type="entry name" value="Ig_sub2"/>
</dbReference>
<evidence type="ECO:0008006" key="15">
    <source>
        <dbReference type="Google" id="ProtNLM"/>
    </source>
</evidence>
<evidence type="ECO:0000256" key="8">
    <source>
        <dbReference type="SAM" id="MobiDB-lite"/>
    </source>
</evidence>
<dbReference type="SMART" id="SM00060">
    <property type="entry name" value="FN3"/>
    <property type="match status" value="1"/>
</dbReference>
<dbReference type="Pfam" id="PF00041">
    <property type="entry name" value="fn3"/>
    <property type="match status" value="1"/>
</dbReference>
<dbReference type="SMART" id="SM00220">
    <property type="entry name" value="S_TKc"/>
    <property type="match status" value="1"/>
</dbReference>
<sequence length="946" mass="104645">MLCVAQRLMITHTHTHRKRLYRLLFIPVLPLALLLNPTECLNGECVSRGVKCLKKAKRTRKCVLRGGAVFPFSRGEPAVMDPEGGNPKTFVSTFRLALKPQARRARVETRREDGPEATKGTSAGNEKLGVSSAAGSRPANVQALAAPHFSEALRECSVREGRDASFQGVVTGSRPLSVSWLHNGKRVRSRNTSFQNGVASLTLTQCSRGDAGTYTCEAENTAGKRSSSAVLHITETKKILGMSSRDLHSEATCRLGSPESIELSSASEERRQRSEEEDKASAAHLQTKVSSRAGPPVEFVDPPEQVEVRVGEQARLRCAFKSSSVPVACCWIYKKNKVVAAGPRISVQSSETQSVVEISRACPEDTGSYTVVVRTVHGSAQHTIPLSVIDRPAPPASQPVVSQLCTESLVLSWTGPSYDGGTAVLGYKVEVREEQDEPESWTVATSLCKNTSYHIRSGLRPLGRYRFRVRAYNAAGVSEPSQESQWVTMATKKEEKKKKEESESYITVTIDTKNKVKDFYNVHEKLGVGKFGQVFRMSHKETGHVVAGKFYRARTSKERAAARKEMALMNRLHHPKLVQCLAAFETRPEVVMVLEYIAGGELFERIVDDNFEHTEPTSARYMQQILEGMQYVHKQNIVHLDLKPENIVCVDTTGTRIKIIDFGLASELEKGKPLLVMHGTPEFVAPEVIGYEPVGLETDMWSIGVICFILLSGESPFQGNSDNETLALVTAAQFEFDQESFEDISDDAKDFIGNLLKKDRRCRLSCAEALAHPWMASFTPMNRRPTKSLNKGKMKRFLARRKWKKTGKAVLALQRMANLSNRPDSPGSSSEEPGWSQEAEEAIQSLDKQLQREPRFQQVLKDTTLPRGGTARLTCLVNGYPRPETKWLQNEKPVSGSCRATVEQHEDGLCSLVLAELQASDSGVYVCRASNPLGEAMCSAKLTVEM</sequence>
<dbReference type="Gene3D" id="1.10.510.10">
    <property type="entry name" value="Transferase(Phosphotransferase) domain 1"/>
    <property type="match status" value="1"/>
</dbReference>
<dbReference type="OMA" id="ENIMCES"/>
<dbReference type="InterPro" id="IPR003599">
    <property type="entry name" value="Ig_sub"/>
</dbReference>
<evidence type="ECO:0000313" key="13">
    <source>
        <dbReference type="Ensembl" id="ENSGACP00000002756.2"/>
    </source>
</evidence>